<reference evidence="2" key="1">
    <citation type="submission" date="2020-02" db="EMBL/GenBank/DDBJ databases">
        <authorList>
            <person name="Meier V. D."/>
        </authorList>
    </citation>
    <scope>NUCLEOTIDE SEQUENCE</scope>
    <source>
        <strain evidence="2">AVDCRST_MAG08</strain>
    </source>
</reference>
<proteinExistence type="predicted"/>
<evidence type="ECO:0000256" key="1">
    <source>
        <dbReference type="SAM" id="MobiDB-lite"/>
    </source>
</evidence>
<sequence>CCGRPAGRWRRGPRRRRPRGRWRRGRRGRPRSPPARCRRRRRPRRSGARSARRGRPAIPRAWPRRSARRCRAAWAGRRPPIEDGPGWSTGPTAKGKGSGAEKLISSAALTGWAADTGN</sequence>
<feature type="compositionally biased region" description="Basic residues" evidence="1">
    <location>
        <begin position="7"/>
        <end position="55"/>
    </location>
</feature>
<gene>
    <name evidence="2" type="ORF">AVDCRST_MAG08-2826</name>
</gene>
<dbReference type="EMBL" id="CADCTG010000208">
    <property type="protein sequence ID" value="CAA9263975.1"/>
    <property type="molecule type" value="Genomic_DNA"/>
</dbReference>
<feature type="region of interest" description="Disordered" evidence="1">
    <location>
        <begin position="1"/>
        <end position="99"/>
    </location>
</feature>
<organism evidence="2">
    <name type="scientific">uncultured Acetobacteraceae bacterium</name>
    <dbReference type="NCBI Taxonomy" id="169975"/>
    <lineage>
        <taxon>Bacteria</taxon>
        <taxon>Pseudomonadati</taxon>
        <taxon>Pseudomonadota</taxon>
        <taxon>Alphaproteobacteria</taxon>
        <taxon>Acetobacterales</taxon>
        <taxon>Acetobacteraceae</taxon>
        <taxon>environmental samples</taxon>
    </lineage>
</organism>
<dbReference type="AlphaFoldDB" id="A0A6J4IWC1"/>
<feature type="compositionally biased region" description="Basic residues" evidence="1">
    <location>
        <begin position="62"/>
        <end position="71"/>
    </location>
</feature>
<accession>A0A6J4IWC1</accession>
<feature type="non-terminal residue" evidence="2">
    <location>
        <position position="1"/>
    </location>
</feature>
<protein>
    <submittedName>
        <fullName evidence="2">Uncharacterized protein</fullName>
    </submittedName>
</protein>
<name>A0A6J4IWC1_9PROT</name>
<evidence type="ECO:0000313" key="2">
    <source>
        <dbReference type="EMBL" id="CAA9263975.1"/>
    </source>
</evidence>
<feature type="non-terminal residue" evidence="2">
    <location>
        <position position="118"/>
    </location>
</feature>